<feature type="chain" id="PRO_5013019407" description="SdiA-regulated" evidence="1">
    <location>
        <begin position="21"/>
        <end position="304"/>
    </location>
</feature>
<accession>A0A1M4XJ27</accession>
<dbReference type="EMBL" id="FQUK01000021">
    <property type="protein sequence ID" value="SHE93509.1"/>
    <property type="molecule type" value="Genomic_DNA"/>
</dbReference>
<evidence type="ECO:0000256" key="1">
    <source>
        <dbReference type="SAM" id="SignalP"/>
    </source>
</evidence>
<gene>
    <name evidence="2" type="ORF">SAMN02745204_01447</name>
</gene>
<dbReference type="Proteomes" id="UP000242857">
    <property type="component" value="Unassembled WGS sequence"/>
</dbReference>
<dbReference type="SUPFAM" id="SSF82171">
    <property type="entry name" value="DPP6 N-terminal domain-like"/>
    <property type="match status" value="1"/>
</dbReference>
<keyword evidence="3" id="KW-1185">Reference proteome</keyword>
<dbReference type="RefSeq" id="WP_072755943.1">
    <property type="nucleotide sequence ID" value="NZ_FQUK01000021.1"/>
</dbReference>
<proteinExistence type="predicted"/>
<feature type="signal peptide" evidence="1">
    <location>
        <begin position="1"/>
        <end position="20"/>
    </location>
</feature>
<evidence type="ECO:0008006" key="4">
    <source>
        <dbReference type="Google" id="ProtNLM"/>
    </source>
</evidence>
<evidence type="ECO:0000313" key="2">
    <source>
        <dbReference type="EMBL" id="SHE93509.1"/>
    </source>
</evidence>
<organism evidence="2 3">
    <name type="scientific">Thermomonas hydrothermalis</name>
    <dbReference type="NCBI Taxonomy" id="213588"/>
    <lineage>
        <taxon>Bacteria</taxon>
        <taxon>Pseudomonadati</taxon>
        <taxon>Pseudomonadota</taxon>
        <taxon>Gammaproteobacteria</taxon>
        <taxon>Lysobacterales</taxon>
        <taxon>Lysobacteraceae</taxon>
        <taxon>Thermomonas</taxon>
    </lineage>
</organism>
<protein>
    <recommendedName>
        <fullName evidence="4">SdiA-regulated</fullName>
    </recommendedName>
</protein>
<name>A0A1M4XJ27_9GAMM</name>
<sequence>MSRPASTWAALPLLTTFLLAACSAPSLPFSRLAGLVVDPELDEISGLAASHAHDDVLWMHNDSGNPARLYAINTRGRVLARFDVKGARNIDWEDLASFDLDGRHYLLLADTGDNGGQRREFWLHVFEEPATLANGTLRPAWSIPARWPDGPRDCEAVAVDPLRGQILLISKKRTPPELFTLPLADPHGAIREARRIGRLADVPQVSAQLQRRDPQMAALFSQVTAADISPDRKTLAVLTYGSVLFYRRGPNESWSDAVAHPPEAHDVPLIPQAEALGFSAGGAGLYATGESRPAPIFYLVPQRE</sequence>
<keyword evidence="1" id="KW-0732">Signal</keyword>
<evidence type="ECO:0000313" key="3">
    <source>
        <dbReference type="Proteomes" id="UP000242857"/>
    </source>
</evidence>
<dbReference type="AlphaFoldDB" id="A0A1M4XJ27"/>
<dbReference type="PROSITE" id="PS51257">
    <property type="entry name" value="PROKAR_LIPOPROTEIN"/>
    <property type="match status" value="1"/>
</dbReference>
<reference evidence="3" key="1">
    <citation type="submission" date="2016-11" db="EMBL/GenBank/DDBJ databases">
        <authorList>
            <person name="Varghese N."/>
            <person name="Submissions S."/>
        </authorList>
    </citation>
    <scope>NUCLEOTIDE SEQUENCE [LARGE SCALE GENOMIC DNA]</scope>
    <source>
        <strain evidence="3">DSM 14834</strain>
    </source>
</reference>
<dbReference type="STRING" id="213588.SAMN02745204_01447"/>
<dbReference type="OrthoDB" id="9798438at2"/>